<dbReference type="InterPro" id="IPR052384">
    <property type="entry name" value="TMTC_O-mannosyltransferase"/>
</dbReference>
<dbReference type="InterPro" id="IPR019734">
    <property type="entry name" value="TPR_rpt"/>
</dbReference>
<proteinExistence type="predicted"/>
<dbReference type="InterPro" id="IPR011990">
    <property type="entry name" value="TPR-like_helical_dom_sf"/>
</dbReference>
<dbReference type="EMBL" id="JAJITD010000034">
    <property type="protein sequence ID" value="MCC8397592.1"/>
    <property type="molecule type" value="Genomic_DNA"/>
</dbReference>
<comment type="caution">
    <text evidence="2">The sequence shown here is derived from an EMBL/GenBank/DDBJ whole genome shotgun (WGS) entry which is preliminary data.</text>
</comment>
<sequence>MVVRALAGVGQHAAIPDGAAASVCDYVADGVTSEQVGSARHGLLATPASDTPFSRIARRLTSGDLLVASREIADWLQRAPADAGALTAHAMLLRLLGRNLESAATLERAVAIAPDFAPALLEMARHARRDGRLQQAERWYARAHRQAPDATTWFEEWCELLQQLERDDEAAQVAVRWCERQPDAPNAWFQLGLLRQRSGAYAGALAAYQRVRSLDPQYPMLSNNLAALQLARGDSEAALRLCNDALRVDPNSTLSWTNASNAWLMRHEPEHALLAAQRACTLAPTYASALLALSNALRESQRHREALDVLERAVRTGSTDVRTQWSIAMLQLLLGDYRNGWLNHEARWAGAPELERASQLSGDSRWRGESLAGRTLLVWGEQGFGDAIQFIRFVPQLAEQARQAGGTLIYCCFAPLRALFERTLAPLGVRVLPHNTQPMPRFDFHLPLGSLPLALGITLETLPASCRYLEADPPRLAKWRERLSGDRKLKVGLVWSGSRTHQRNPLREVSPALYAQAFAGLPNVTFYSLQIDGAAEVQQMSAEGLPLTDYTAELASFDDTAALIGNLDLVITVCTSLAHLSGALGAPTWLLADVNPHWVWMLERDDSPWYPSVTLYRQQQYADWAPVLHLVRADLVALMR</sequence>
<dbReference type="SUPFAM" id="SSF53756">
    <property type="entry name" value="UDP-Glycosyltransferase/glycogen phosphorylase"/>
    <property type="match status" value="1"/>
</dbReference>
<evidence type="ECO:0000313" key="2">
    <source>
        <dbReference type="EMBL" id="MCC8397592.1"/>
    </source>
</evidence>
<name>A0ABS8K5Z7_9BURK</name>
<dbReference type="SMART" id="SM00028">
    <property type="entry name" value="TPR"/>
    <property type="match status" value="6"/>
</dbReference>
<reference evidence="2 3" key="1">
    <citation type="submission" date="2021-11" db="EMBL/GenBank/DDBJ databases">
        <authorList>
            <person name="Oh E.-T."/>
            <person name="Kim S.-B."/>
        </authorList>
    </citation>
    <scope>NUCLEOTIDE SEQUENCE [LARGE SCALE GENOMIC DNA]</scope>
    <source>
        <strain evidence="2 3">MMS20-SJTR3</strain>
    </source>
</reference>
<dbReference type="Proteomes" id="UP001431019">
    <property type="component" value="Unassembled WGS sequence"/>
</dbReference>
<dbReference type="PANTHER" id="PTHR44216:SF3">
    <property type="entry name" value="PROTEIN O-MANNOSYL-TRANSFERASE TMTC2"/>
    <property type="match status" value="1"/>
</dbReference>
<evidence type="ECO:0000256" key="1">
    <source>
        <dbReference type="PROSITE-ProRule" id="PRU00339"/>
    </source>
</evidence>
<dbReference type="PROSITE" id="PS50005">
    <property type="entry name" value="TPR"/>
    <property type="match status" value="1"/>
</dbReference>
<dbReference type="SUPFAM" id="SSF48452">
    <property type="entry name" value="TPR-like"/>
    <property type="match status" value="1"/>
</dbReference>
<gene>
    <name evidence="2" type="ORF">LJ656_34150</name>
</gene>
<feature type="repeat" description="TPR" evidence="1">
    <location>
        <begin position="185"/>
        <end position="218"/>
    </location>
</feature>
<keyword evidence="3" id="KW-1185">Reference proteome</keyword>
<dbReference type="Pfam" id="PF14559">
    <property type="entry name" value="TPR_19"/>
    <property type="match status" value="1"/>
</dbReference>
<organism evidence="2 3">
    <name type="scientific">Paraburkholderia sejongensis</name>
    <dbReference type="NCBI Taxonomy" id="2886946"/>
    <lineage>
        <taxon>Bacteria</taxon>
        <taxon>Pseudomonadati</taxon>
        <taxon>Pseudomonadota</taxon>
        <taxon>Betaproteobacteria</taxon>
        <taxon>Burkholderiales</taxon>
        <taxon>Burkholderiaceae</taxon>
        <taxon>Paraburkholderia</taxon>
    </lineage>
</organism>
<keyword evidence="1" id="KW-0802">TPR repeat</keyword>
<protein>
    <submittedName>
        <fullName evidence="2">Tetratricopeptide repeat protein</fullName>
    </submittedName>
</protein>
<accession>A0ABS8K5Z7</accession>
<dbReference type="Gene3D" id="3.40.50.2000">
    <property type="entry name" value="Glycogen Phosphorylase B"/>
    <property type="match status" value="1"/>
</dbReference>
<dbReference type="Gene3D" id="1.25.40.10">
    <property type="entry name" value="Tetratricopeptide repeat domain"/>
    <property type="match status" value="1"/>
</dbReference>
<evidence type="ECO:0000313" key="3">
    <source>
        <dbReference type="Proteomes" id="UP001431019"/>
    </source>
</evidence>
<dbReference type="RefSeq" id="WP_230513845.1">
    <property type="nucleotide sequence ID" value="NZ_JAJITD010000034.1"/>
</dbReference>
<dbReference type="PANTHER" id="PTHR44216">
    <property type="entry name" value="PROTEIN O-MANNOSYL-TRANSFERASE TMTC2"/>
    <property type="match status" value="1"/>
</dbReference>